<name>A0AAW1NY28_9CHLO</name>
<feature type="compositionally biased region" description="Basic and acidic residues" evidence="1">
    <location>
        <begin position="86"/>
        <end position="99"/>
    </location>
</feature>
<reference evidence="2 3" key="1">
    <citation type="journal article" date="2024" name="Nat. Commun.">
        <title>Phylogenomics reveals the evolutionary origins of lichenization in chlorophyte algae.</title>
        <authorList>
            <person name="Puginier C."/>
            <person name="Libourel C."/>
            <person name="Otte J."/>
            <person name="Skaloud P."/>
            <person name="Haon M."/>
            <person name="Grisel S."/>
            <person name="Petersen M."/>
            <person name="Berrin J.G."/>
            <person name="Delaux P.M."/>
            <person name="Dal Grande F."/>
            <person name="Keller J."/>
        </authorList>
    </citation>
    <scope>NUCLEOTIDE SEQUENCE [LARGE SCALE GENOMIC DNA]</scope>
    <source>
        <strain evidence="2 3">SAG 2036</strain>
    </source>
</reference>
<evidence type="ECO:0000313" key="3">
    <source>
        <dbReference type="Proteomes" id="UP001465755"/>
    </source>
</evidence>
<comment type="caution">
    <text evidence="2">The sequence shown here is derived from an EMBL/GenBank/DDBJ whole genome shotgun (WGS) entry which is preliminary data.</text>
</comment>
<organism evidence="2 3">
    <name type="scientific">Symbiochloris irregularis</name>
    <dbReference type="NCBI Taxonomy" id="706552"/>
    <lineage>
        <taxon>Eukaryota</taxon>
        <taxon>Viridiplantae</taxon>
        <taxon>Chlorophyta</taxon>
        <taxon>core chlorophytes</taxon>
        <taxon>Trebouxiophyceae</taxon>
        <taxon>Trebouxiales</taxon>
        <taxon>Trebouxiaceae</taxon>
        <taxon>Symbiochloris</taxon>
    </lineage>
</organism>
<accession>A0AAW1NY28</accession>
<protein>
    <submittedName>
        <fullName evidence="2">Uncharacterized protein</fullName>
    </submittedName>
</protein>
<keyword evidence="3" id="KW-1185">Reference proteome</keyword>
<gene>
    <name evidence="2" type="ORF">WJX73_003200</name>
</gene>
<evidence type="ECO:0000313" key="2">
    <source>
        <dbReference type="EMBL" id="KAK9802668.1"/>
    </source>
</evidence>
<feature type="compositionally biased region" description="Basic and acidic residues" evidence="1">
    <location>
        <begin position="46"/>
        <end position="59"/>
    </location>
</feature>
<sequence length="117" mass="12312">MQSLMLRPSVSLPRQGGIARPAYPLAAAPSRGALQVAKSLIGDVNDPEKVKEDKKKKENASIWAEPSNKNPLENRQPTHSPEVSEAGEKAGDAAKDAKDAVGGAIDKAKEAIKDATS</sequence>
<feature type="compositionally biased region" description="Polar residues" evidence="1">
    <location>
        <begin position="67"/>
        <end position="81"/>
    </location>
</feature>
<dbReference type="EMBL" id="JALJOQ010000069">
    <property type="protein sequence ID" value="KAK9802668.1"/>
    <property type="molecule type" value="Genomic_DNA"/>
</dbReference>
<proteinExistence type="predicted"/>
<dbReference type="AlphaFoldDB" id="A0AAW1NY28"/>
<dbReference type="Proteomes" id="UP001465755">
    <property type="component" value="Unassembled WGS sequence"/>
</dbReference>
<evidence type="ECO:0000256" key="1">
    <source>
        <dbReference type="SAM" id="MobiDB-lite"/>
    </source>
</evidence>
<feature type="region of interest" description="Disordered" evidence="1">
    <location>
        <begin position="40"/>
        <end position="101"/>
    </location>
</feature>